<dbReference type="Pfam" id="PF03060">
    <property type="entry name" value="NMO"/>
    <property type="match status" value="1"/>
</dbReference>
<evidence type="ECO:0000256" key="8">
    <source>
        <dbReference type="ARBA" id="ARBA00023033"/>
    </source>
</evidence>
<protein>
    <recommendedName>
        <fullName evidence="11">Nitronate monooxygenase</fullName>
    </recommendedName>
    <alternativeName>
        <fullName evidence="9">Propionate 3-nitronate monooxygenase</fullName>
    </alternativeName>
</protein>
<reference evidence="12 13" key="2">
    <citation type="submission" date="2018-05" db="EMBL/GenBank/DDBJ databases">
        <authorList>
            <person name="Lanie J.A."/>
            <person name="Ng W.-L."/>
            <person name="Kazmierczak K.M."/>
            <person name="Andrzejewski T.M."/>
            <person name="Davidsen T.M."/>
            <person name="Wayne K.J."/>
            <person name="Tettelin H."/>
            <person name="Glass J.I."/>
            <person name="Rusch D."/>
            <person name="Podicherti R."/>
            <person name="Tsui H.-C.T."/>
            <person name="Winkler M.E."/>
        </authorList>
    </citation>
    <scope>NUCLEOTIDE SEQUENCE [LARGE SCALE GENOMIC DNA]</scope>
    <source>
        <strain evidence="12 13">YBY</strain>
    </source>
</reference>
<evidence type="ECO:0000256" key="4">
    <source>
        <dbReference type="ARBA" id="ARBA00022630"/>
    </source>
</evidence>
<dbReference type="SUPFAM" id="SSF51412">
    <property type="entry name" value="Inosine monophosphate dehydrogenase (IMPDH)"/>
    <property type="match status" value="1"/>
</dbReference>
<dbReference type="CDD" id="cd04730">
    <property type="entry name" value="NPD_like"/>
    <property type="match status" value="1"/>
</dbReference>
<evidence type="ECO:0000313" key="12">
    <source>
        <dbReference type="EMBL" id="PWE15402.1"/>
    </source>
</evidence>
<evidence type="ECO:0000256" key="3">
    <source>
        <dbReference type="ARBA" id="ARBA00022575"/>
    </source>
</evidence>
<gene>
    <name evidence="12" type="ORF">DF183_01325</name>
</gene>
<keyword evidence="5" id="KW-0288">FMN</keyword>
<dbReference type="GO" id="GO:0000166">
    <property type="term" value="F:nucleotide binding"/>
    <property type="evidence" value="ECO:0007669"/>
    <property type="project" value="UniProtKB-KW"/>
</dbReference>
<reference evidence="12 13" key="1">
    <citation type="submission" date="2018-05" db="EMBL/GenBank/DDBJ databases">
        <title>Genome Sequence of an Efficient Indole-Degrading Bacterium, Alcaligenes sp.YBY.</title>
        <authorList>
            <person name="Yang B."/>
        </authorList>
    </citation>
    <scope>NUCLEOTIDE SEQUENCE [LARGE SCALE GENOMIC DNA]</scope>
    <source>
        <strain evidence="12 13">YBY</strain>
    </source>
</reference>
<name>A0A2U2BN27_ALCFA</name>
<comment type="cofactor">
    <cofactor evidence="1">
        <name>FMN</name>
        <dbReference type="ChEBI" id="CHEBI:58210"/>
    </cofactor>
</comment>
<evidence type="ECO:0000256" key="7">
    <source>
        <dbReference type="ARBA" id="ARBA00023002"/>
    </source>
</evidence>
<proteinExistence type="inferred from homology"/>
<keyword evidence="6" id="KW-0547">Nucleotide-binding</keyword>
<evidence type="ECO:0000256" key="6">
    <source>
        <dbReference type="ARBA" id="ARBA00022741"/>
    </source>
</evidence>
<evidence type="ECO:0000256" key="9">
    <source>
        <dbReference type="ARBA" id="ARBA00031155"/>
    </source>
</evidence>
<evidence type="ECO:0000256" key="11">
    <source>
        <dbReference type="ARBA" id="ARBA00067136"/>
    </source>
</evidence>
<comment type="similarity">
    <text evidence="2">Belongs to the nitronate monooxygenase family. NMO class I subfamily.</text>
</comment>
<dbReference type="Proteomes" id="UP000245216">
    <property type="component" value="Unassembled WGS sequence"/>
</dbReference>
<evidence type="ECO:0000313" key="13">
    <source>
        <dbReference type="Proteomes" id="UP000245216"/>
    </source>
</evidence>
<dbReference type="GO" id="GO:0009636">
    <property type="term" value="P:response to toxic substance"/>
    <property type="evidence" value="ECO:0007669"/>
    <property type="project" value="UniProtKB-KW"/>
</dbReference>
<dbReference type="GeneID" id="29368062"/>
<organism evidence="12 13">
    <name type="scientific">Alcaligenes faecalis</name>
    <dbReference type="NCBI Taxonomy" id="511"/>
    <lineage>
        <taxon>Bacteria</taxon>
        <taxon>Pseudomonadati</taxon>
        <taxon>Pseudomonadota</taxon>
        <taxon>Betaproteobacteria</taxon>
        <taxon>Burkholderiales</taxon>
        <taxon>Alcaligenaceae</taxon>
        <taxon>Alcaligenes</taxon>
    </lineage>
</organism>
<keyword evidence="7" id="KW-0560">Oxidoreductase</keyword>
<dbReference type="EMBL" id="QEXO01000001">
    <property type="protein sequence ID" value="PWE15402.1"/>
    <property type="molecule type" value="Genomic_DNA"/>
</dbReference>
<dbReference type="AlphaFoldDB" id="A0A2U2BN27"/>
<evidence type="ECO:0000256" key="10">
    <source>
        <dbReference type="ARBA" id="ARBA00049401"/>
    </source>
</evidence>
<dbReference type="FunFam" id="3.20.20.70:FF:000154">
    <property type="entry name" value="Probable nitronate monooxygenase"/>
    <property type="match status" value="1"/>
</dbReference>
<dbReference type="GO" id="GO:0018580">
    <property type="term" value="F:nitronate monooxygenase activity"/>
    <property type="evidence" value="ECO:0007669"/>
    <property type="project" value="InterPro"/>
</dbReference>
<accession>A0A2U2BN27</accession>
<comment type="catalytic activity">
    <reaction evidence="10">
        <text>3 propionate 3-nitronate + 3 O2 + H2O = 3 3-oxopropanoate + 2 nitrate + nitrite + H2O2 + 3 H(+)</text>
        <dbReference type="Rhea" id="RHEA:57332"/>
        <dbReference type="ChEBI" id="CHEBI:15377"/>
        <dbReference type="ChEBI" id="CHEBI:15378"/>
        <dbReference type="ChEBI" id="CHEBI:15379"/>
        <dbReference type="ChEBI" id="CHEBI:16240"/>
        <dbReference type="ChEBI" id="CHEBI:16301"/>
        <dbReference type="ChEBI" id="CHEBI:17632"/>
        <dbReference type="ChEBI" id="CHEBI:33190"/>
        <dbReference type="ChEBI" id="CHEBI:136067"/>
    </reaction>
</comment>
<sequence length="371" mass="39538">MYIWPNNTLLDLLHIEQPIVQAPMAGAQDSELAIAVARAGGLGSLACAMLSPEQIREQVGLFRQAVSAPINLNFFCHEDLRLEPEALQEWRLRLIPYYQEYGLDPNQELPKAARAPFSSQHAELLEEIKPEVVSFHFGLPSPELLERVKKAGALVMSSATTTAEAVWLQEHGADIIIAQGVEAGGHRGVFLDDKVHTQVGTMSLVPQIADAVKIPVIAAGGIADGRGIAAALALGASAAQIGTAYLFCPESKITPLHREALANSRSDGTALTNLFSGRPARSIRTRLMDEIGPLNSSAPVFPHAGSALSPLRIEAEKQGRTEFSSLWSGQSAALGRALPAEQLTLVLAQEAQGVCKRLGVAGATHAPLDQP</sequence>
<dbReference type="STRING" id="511.UZ73_03555"/>
<evidence type="ECO:0000256" key="5">
    <source>
        <dbReference type="ARBA" id="ARBA00022643"/>
    </source>
</evidence>
<keyword evidence="4" id="KW-0285">Flavoprotein</keyword>
<dbReference type="PANTHER" id="PTHR42747:SF3">
    <property type="entry name" value="NITRONATE MONOOXYGENASE-RELATED"/>
    <property type="match status" value="1"/>
</dbReference>
<evidence type="ECO:0000256" key="1">
    <source>
        <dbReference type="ARBA" id="ARBA00001917"/>
    </source>
</evidence>
<dbReference type="InterPro" id="IPR004136">
    <property type="entry name" value="NMO"/>
</dbReference>
<keyword evidence="8" id="KW-0503">Monooxygenase</keyword>
<dbReference type="Gene3D" id="3.20.20.70">
    <property type="entry name" value="Aldolase class I"/>
    <property type="match status" value="1"/>
</dbReference>
<evidence type="ECO:0000256" key="2">
    <source>
        <dbReference type="ARBA" id="ARBA00009881"/>
    </source>
</evidence>
<keyword evidence="3" id="KW-0216">Detoxification</keyword>
<comment type="caution">
    <text evidence="12">The sequence shown here is derived from an EMBL/GenBank/DDBJ whole genome shotgun (WGS) entry which is preliminary data.</text>
</comment>
<dbReference type="InterPro" id="IPR013785">
    <property type="entry name" value="Aldolase_TIM"/>
</dbReference>
<dbReference type="PANTHER" id="PTHR42747">
    <property type="entry name" value="NITRONATE MONOOXYGENASE-RELATED"/>
    <property type="match status" value="1"/>
</dbReference>
<dbReference type="RefSeq" id="WP_086046118.1">
    <property type="nucleotide sequence ID" value="NZ_CAXOJJ010000018.1"/>
</dbReference>